<sequence length="321" mass="37289">MTGDKNERVVYKEITTQTYQCPILNNTNYTLWALRMKKILMANGVWDLIEGTSTSKETDIKRDSSASAYLFQGLPEDLLMQVAGCGTAKEIWDSLKSRFIGTEDVQQAHSQQLKSEFERLVMKEDESIDSFAGKMMGIITKAATCGLTFDEQTKVRKVLNAVPDKFLPIVATIEMIVDFKTVKLEEIIGKLKTYEERIKMRTGSRVDNSEKLLFTRHGNYRNNERNNMNDRRRNDNLTQGRNQERFARDSKNEDSYDTRKRNSGEQNYRRDTREVECYNCHEFGHYARDCPKPNRRREISNLVEEDLEPTLLMVTSLEETD</sequence>
<evidence type="ECO:0000256" key="1">
    <source>
        <dbReference type="PROSITE-ProRule" id="PRU00047"/>
    </source>
</evidence>
<dbReference type="PROSITE" id="PS50158">
    <property type="entry name" value="ZF_CCHC"/>
    <property type="match status" value="1"/>
</dbReference>
<name>A0ABQ5D7M4_9ASTR</name>
<dbReference type="Proteomes" id="UP001151760">
    <property type="component" value="Unassembled WGS sequence"/>
</dbReference>
<proteinExistence type="predicted"/>
<dbReference type="SUPFAM" id="SSF57756">
    <property type="entry name" value="Retrovirus zinc finger-like domains"/>
    <property type="match status" value="1"/>
</dbReference>
<feature type="domain" description="CCHC-type" evidence="3">
    <location>
        <begin position="277"/>
        <end position="292"/>
    </location>
</feature>
<feature type="region of interest" description="Disordered" evidence="2">
    <location>
        <begin position="217"/>
        <end position="270"/>
    </location>
</feature>
<evidence type="ECO:0000313" key="4">
    <source>
        <dbReference type="EMBL" id="GJT34939.1"/>
    </source>
</evidence>
<dbReference type="Pfam" id="PF00098">
    <property type="entry name" value="zf-CCHC"/>
    <property type="match status" value="1"/>
</dbReference>
<protein>
    <submittedName>
        <fullName evidence="4">Zinc finger, CCHC-type containing protein</fullName>
    </submittedName>
</protein>
<evidence type="ECO:0000256" key="2">
    <source>
        <dbReference type="SAM" id="MobiDB-lite"/>
    </source>
</evidence>
<dbReference type="SMART" id="SM00343">
    <property type="entry name" value="ZnF_C2HC"/>
    <property type="match status" value="1"/>
</dbReference>
<keyword evidence="1" id="KW-0862">Zinc</keyword>
<dbReference type="InterPro" id="IPR036875">
    <property type="entry name" value="Znf_CCHC_sf"/>
</dbReference>
<keyword evidence="1" id="KW-0863">Zinc-finger</keyword>
<evidence type="ECO:0000259" key="3">
    <source>
        <dbReference type="PROSITE" id="PS50158"/>
    </source>
</evidence>
<dbReference type="PANTHER" id="PTHR35317:SF38">
    <property type="entry name" value="RNA-DIRECTED DNA POLYMERASE"/>
    <property type="match status" value="1"/>
</dbReference>
<reference evidence="4" key="1">
    <citation type="journal article" date="2022" name="Int. J. Mol. Sci.">
        <title>Draft Genome of Tanacetum Coccineum: Genomic Comparison of Closely Related Tanacetum-Family Plants.</title>
        <authorList>
            <person name="Yamashiro T."/>
            <person name="Shiraishi A."/>
            <person name="Nakayama K."/>
            <person name="Satake H."/>
        </authorList>
    </citation>
    <scope>NUCLEOTIDE SEQUENCE</scope>
</reference>
<feature type="compositionally biased region" description="Basic and acidic residues" evidence="2">
    <location>
        <begin position="242"/>
        <end position="270"/>
    </location>
</feature>
<feature type="compositionally biased region" description="Basic and acidic residues" evidence="2">
    <location>
        <begin position="222"/>
        <end position="235"/>
    </location>
</feature>
<gene>
    <name evidence="4" type="ORF">Tco_0925358</name>
</gene>
<dbReference type="InterPro" id="IPR001878">
    <property type="entry name" value="Znf_CCHC"/>
</dbReference>
<comment type="caution">
    <text evidence="4">The sequence shown here is derived from an EMBL/GenBank/DDBJ whole genome shotgun (WGS) entry which is preliminary data.</text>
</comment>
<keyword evidence="5" id="KW-1185">Reference proteome</keyword>
<organism evidence="4 5">
    <name type="scientific">Tanacetum coccineum</name>
    <dbReference type="NCBI Taxonomy" id="301880"/>
    <lineage>
        <taxon>Eukaryota</taxon>
        <taxon>Viridiplantae</taxon>
        <taxon>Streptophyta</taxon>
        <taxon>Embryophyta</taxon>
        <taxon>Tracheophyta</taxon>
        <taxon>Spermatophyta</taxon>
        <taxon>Magnoliopsida</taxon>
        <taxon>eudicotyledons</taxon>
        <taxon>Gunneridae</taxon>
        <taxon>Pentapetalae</taxon>
        <taxon>asterids</taxon>
        <taxon>campanulids</taxon>
        <taxon>Asterales</taxon>
        <taxon>Asteraceae</taxon>
        <taxon>Asteroideae</taxon>
        <taxon>Anthemideae</taxon>
        <taxon>Anthemidinae</taxon>
        <taxon>Tanacetum</taxon>
    </lineage>
</organism>
<evidence type="ECO:0000313" key="5">
    <source>
        <dbReference type="Proteomes" id="UP001151760"/>
    </source>
</evidence>
<dbReference type="EMBL" id="BQNB010015008">
    <property type="protein sequence ID" value="GJT34939.1"/>
    <property type="molecule type" value="Genomic_DNA"/>
</dbReference>
<keyword evidence="1" id="KW-0479">Metal-binding</keyword>
<dbReference type="PANTHER" id="PTHR35317">
    <property type="entry name" value="OS04G0629600 PROTEIN"/>
    <property type="match status" value="1"/>
</dbReference>
<accession>A0ABQ5D7M4</accession>
<dbReference type="Gene3D" id="4.10.60.10">
    <property type="entry name" value="Zinc finger, CCHC-type"/>
    <property type="match status" value="1"/>
</dbReference>
<reference evidence="4" key="2">
    <citation type="submission" date="2022-01" db="EMBL/GenBank/DDBJ databases">
        <authorList>
            <person name="Yamashiro T."/>
            <person name="Shiraishi A."/>
            <person name="Satake H."/>
            <person name="Nakayama K."/>
        </authorList>
    </citation>
    <scope>NUCLEOTIDE SEQUENCE</scope>
</reference>
<dbReference type="Pfam" id="PF14223">
    <property type="entry name" value="Retrotran_gag_2"/>
    <property type="match status" value="1"/>
</dbReference>